<proteinExistence type="predicted"/>
<organism evidence="2 3">
    <name type="scientific">Undibacterium macrobrachii</name>
    <dbReference type="NCBI Taxonomy" id="1119058"/>
    <lineage>
        <taxon>Bacteria</taxon>
        <taxon>Pseudomonadati</taxon>
        <taxon>Pseudomonadota</taxon>
        <taxon>Betaproteobacteria</taxon>
        <taxon>Burkholderiales</taxon>
        <taxon>Oxalobacteraceae</taxon>
        <taxon>Undibacterium</taxon>
    </lineage>
</organism>
<feature type="domain" description="DUF559" evidence="1">
    <location>
        <begin position="2"/>
        <end position="105"/>
    </location>
</feature>
<sequence length="113" mass="13654">MTENARGLRKSMTDVERLLWWRLRGEQLGVKFRRQHPFLNYVLDFVCLELKLVVELDGSQHAEAIPYDNERTMRLNDAGYVVPRFWNNQVLEELENVVEEIYRQVQLRKKEFE</sequence>
<comment type="caution">
    <text evidence="2">The sequence shown here is derived from an EMBL/GenBank/DDBJ whole genome shotgun (WGS) entry which is preliminary data.</text>
</comment>
<dbReference type="CDD" id="cd01038">
    <property type="entry name" value="Endonuclease_DUF559"/>
    <property type="match status" value="1"/>
</dbReference>
<evidence type="ECO:0000259" key="1">
    <source>
        <dbReference type="Pfam" id="PF04480"/>
    </source>
</evidence>
<dbReference type="PANTHER" id="PTHR38590:SF1">
    <property type="entry name" value="BLL0828 PROTEIN"/>
    <property type="match status" value="1"/>
</dbReference>
<dbReference type="InterPro" id="IPR007569">
    <property type="entry name" value="DUF559"/>
</dbReference>
<evidence type="ECO:0000313" key="2">
    <source>
        <dbReference type="EMBL" id="GGX24256.1"/>
    </source>
</evidence>
<reference evidence="3" key="1">
    <citation type="journal article" date="2019" name="Int. J. Syst. Evol. Microbiol.">
        <title>The Global Catalogue of Microorganisms (GCM) 10K type strain sequencing project: providing services to taxonomists for standard genome sequencing and annotation.</title>
        <authorList>
            <consortium name="The Broad Institute Genomics Platform"/>
            <consortium name="The Broad Institute Genome Sequencing Center for Infectious Disease"/>
            <person name="Wu L."/>
            <person name="Ma J."/>
        </authorList>
    </citation>
    <scope>NUCLEOTIDE SEQUENCE [LARGE SCALE GENOMIC DNA]</scope>
    <source>
        <strain evidence="3">KCTC 23916</strain>
    </source>
</reference>
<protein>
    <recommendedName>
        <fullName evidence="1">DUF559 domain-containing protein</fullName>
    </recommendedName>
</protein>
<dbReference type="EMBL" id="BMYT01000007">
    <property type="protein sequence ID" value="GGX24256.1"/>
    <property type="molecule type" value="Genomic_DNA"/>
</dbReference>
<dbReference type="InterPro" id="IPR047216">
    <property type="entry name" value="Endonuclease_DUF559_bact"/>
</dbReference>
<dbReference type="Proteomes" id="UP000620127">
    <property type="component" value="Unassembled WGS sequence"/>
</dbReference>
<dbReference type="PANTHER" id="PTHR38590">
    <property type="entry name" value="BLL0828 PROTEIN"/>
    <property type="match status" value="1"/>
</dbReference>
<dbReference type="Gene3D" id="3.40.960.10">
    <property type="entry name" value="VSR Endonuclease"/>
    <property type="match status" value="1"/>
</dbReference>
<accession>A0ABQ2XN10</accession>
<dbReference type="Pfam" id="PF04480">
    <property type="entry name" value="DUF559"/>
    <property type="match status" value="1"/>
</dbReference>
<keyword evidence="3" id="KW-1185">Reference proteome</keyword>
<evidence type="ECO:0000313" key="3">
    <source>
        <dbReference type="Proteomes" id="UP000620127"/>
    </source>
</evidence>
<name>A0ABQ2XN10_9BURK</name>
<dbReference type="InterPro" id="IPR011335">
    <property type="entry name" value="Restrct_endonuc-II-like"/>
</dbReference>
<gene>
    <name evidence="2" type="ORF">GCM10011282_32740</name>
</gene>
<dbReference type="SUPFAM" id="SSF52980">
    <property type="entry name" value="Restriction endonuclease-like"/>
    <property type="match status" value="1"/>
</dbReference>